<reference evidence="2 3" key="1">
    <citation type="journal article" date="2019" name="Int. J. Syst. Evol. Microbiol.">
        <title>The Global Catalogue of Microorganisms (GCM) 10K type strain sequencing project: providing services to taxonomists for standard genome sequencing and annotation.</title>
        <authorList>
            <consortium name="The Broad Institute Genomics Platform"/>
            <consortium name="The Broad Institute Genome Sequencing Center for Infectious Disease"/>
            <person name="Wu L."/>
            <person name="Ma J."/>
        </authorList>
    </citation>
    <scope>NUCLEOTIDE SEQUENCE [LARGE SCALE GENOMIC DNA]</scope>
    <source>
        <strain evidence="2 3">JCM 15974</strain>
    </source>
</reference>
<feature type="transmembrane region" description="Helical" evidence="1">
    <location>
        <begin position="59"/>
        <end position="80"/>
    </location>
</feature>
<evidence type="ECO:0000256" key="1">
    <source>
        <dbReference type="SAM" id="Phobius"/>
    </source>
</evidence>
<feature type="transmembrane region" description="Helical" evidence="1">
    <location>
        <begin position="20"/>
        <end position="36"/>
    </location>
</feature>
<dbReference type="EMBL" id="BAAAGE010000002">
    <property type="protein sequence ID" value="GAA0721097.1"/>
    <property type="molecule type" value="Genomic_DNA"/>
</dbReference>
<protein>
    <recommendedName>
        <fullName evidence="4">ABC transporter permease</fullName>
    </recommendedName>
</protein>
<keyword evidence="1" id="KW-0472">Membrane</keyword>
<feature type="transmembrane region" description="Helical" evidence="1">
    <location>
        <begin position="341"/>
        <end position="372"/>
    </location>
</feature>
<comment type="caution">
    <text evidence="2">The sequence shown here is derived from an EMBL/GenBank/DDBJ whole genome shotgun (WGS) entry which is preliminary data.</text>
</comment>
<name>A0ABN1ITK6_9FLAO</name>
<evidence type="ECO:0000313" key="2">
    <source>
        <dbReference type="EMBL" id="GAA0721097.1"/>
    </source>
</evidence>
<feature type="transmembrane region" description="Helical" evidence="1">
    <location>
        <begin position="404"/>
        <end position="423"/>
    </location>
</feature>
<feature type="transmembrane region" description="Helical" evidence="1">
    <location>
        <begin position="261"/>
        <end position="282"/>
    </location>
</feature>
<dbReference type="Proteomes" id="UP001501758">
    <property type="component" value="Unassembled WGS sequence"/>
</dbReference>
<keyword evidence="1" id="KW-1133">Transmembrane helix</keyword>
<accession>A0ABN1ITK6</accession>
<feature type="transmembrane region" description="Helical" evidence="1">
    <location>
        <begin position="148"/>
        <end position="169"/>
    </location>
</feature>
<feature type="transmembrane region" description="Helical" evidence="1">
    <location>
        <begin position="115"/>
        <end position="136"/>
    </location>
</feature>
<feature type="transmembrane region" description="Helical" evidence="1">
    <location>
        <begin position="435"/>
        <end position="455"/>
    </location>
</feature>
<proteinExistence type="predicted"/>
<gene>
    <name evidence="2" type="ORF">GCM10009430_21990</name>
</gene>
<sequence length="517" mass="59135">MKTFINIIKYDYLQRTRSYSFLITLCISLAIAYTFVPEPNASYSTIRIADYVGFYNSAWFGYVTAIMTSIFLSLIGFYLVNSAIKTDTITKLGHITAATPITNFKYLASKFISNFLILSTIIVIIFLMSIVLFILYNEGYSFEISQFIIPYILIPIPAIFCISAIAVVFEVIFKKYSIIQNIGFFFLFSYLAFPSFSESSSYTYLLDPFGTKIVMDQMEMSVKELLPVDHDTELNIGYVLGNITENKKFEFNGIEFPSTFIMSRIGWCGLAFLMLLMISPFFDRFRTTNKINKKAIFSSYKQENNSHEVKHTLLVKSTSNYGIYSLVKTELLLLYRKGKKWLWILNVIGIILLAALPISIAHTMVLPILWFLQVHRLSEISSKEMYYNVQYFAFTSYKPIKRLLVSQVLAGALMMILLALPLLIKHMIVLDVQSVLHIIIGAIFIVLIAITSGILTKGKKLFEIVFFIITYGNINQIPFMDYFGGLQHNSLYIFTLIISSIIIGSIALIMRIQQLRN</sequence>
<dbReference type="RefSeq" id="WP_343912359.1">
    <property type="nucleotide sequence ID" value="NZ_BAAAGE010000002.1"/>
</dbReference>
<keyword evidence="3" id="KW-1185">Reference proteome</keyword>
<organism evidence="2 3">
    <name type="scientific">Aquimarina litoralis</name>
    <dbReference type="NCBI Taxonomy" id="584605"/>
    <lineage>
        <taxon>Bacteria</taxon>
        <taxon>Pseudomonadati</taxon>
        <taxon>Bacteroidota</taxon>
        <taxon>Flavobacteriia</taxon>
        <taxon>Flavobacteriales</taxon>
        <taxon>Flavobacteriaceae</taxon>
        <taxon>Aquimarina</taxon>
    </lineage>
</organism>
<keyword evidence="1" id="KW-0812">Transmembrane</keyword>
<evidence type="ECO:0008006" key="4">
    <source>
        <dbReference type="Google" id="ProtNLM"/>
    </source>
</evidence>
<evidence type="ECO:0000313" key="3">
    <source>
        <dbReference type="Proteomes" id="UP001501758"/>
    </source>
</evidence>
<feature type="transmembrane region" description="Helical" evidence="1">
    <location>
        <begin position="176"/>
        <end position="196"/>
    </location>
</feature>
<feature type="transmembrane region" description="Helical" evidence="1">
    <location>
        <begin position="491"/>
        <end position="512"/>
    </location>
</feature>